<dbReference type="InterPro" id="IPR014729">
    <property type="entry name" value="Rossmann-like_a/b/a_fold"/>
</dbReference>
<protein>
    <recommendedName>
        <fullName evidence="6">tRNA(Ile)-lysidine synthase</fullName>
        <ecNumber evidence="6">6.3.4.19</ecNumber>
    </recommendedName>
    <alternativeName>
        <fullName evidence="6">tRNA(Ile)-2-lysyl-cytidine synthase</fullName>
    </alternativeName>
    <alternativeName>
        <fullName evidence="6">tRNA(Ile)-lysidine synthetase</fullName>
    </alternativeName>
</protein>
<dbReference type="InterPro" id="IPR012094">
    <property type="entry name" value="tRNA_Ile_lys_synt"/>
</dbReference>
<keyword evidence="3 6" id="KW-0547">Nucleotide-binding</keyword>
<feature type="domain" description="tRNA(Ile)-lysidine/2-thiocytidine synthase N-terminal" evidence="7">
    <location>
        <begin position="25"/>
        <end position="202"/>
    </location>
</feature>
<dbReference type="GO" id="GO:0032267">
    <property type="term" value="F:tRNA(Ile)-lysidine synthase activity"/>
    <property type="evidence" value="ECO:0007669"/>
    <property type="project" value="UniProtKB-EC"/>
</dbReference>
<evidence type="ECO:0000256" key="2">
    <source>
        <dbReference type="ARBA" id="ARBA00022694"/>
    </source>
</evidence>
<evidence type="ECO:0000256" key="5">
    <source>
        <dbReference type="ARBA" id="ARBA00048539"/>
    </source>
</evidence>
<evidence type="ECO:0000313" key="8">
    <source>
        <dbReference type="EMBL" id="QCI07338.1"/>
    </source>
</evidence>
<name>A0A4D6WXM1_9FLOR</name>
<evidence type="ECO:0000256" key="4">
    <source>
        <dbReference type="ARBA" id="ARBA00022840"/>
    </source>
</evidence>
<dbReference type="EMBL" id="MK814681">
    <property type="protein sequence ID" value="QCI07338.1"/>
    <property type="molecule type" value="Genomic_DNA"/>
</dbReference>
<dbReference type="EC" id="6.3.4.19" evidence="6"/>
<evidence type="ECO:0000256" key="3">
    <source>
        <dbReference type="ARBA" id="ARBA00022741"/>
    </source>
</evidence>
<dbReference type="InterPro" id="IPR011063">
    <property type="entry name" value="TilS/TtcA_N"/>
</dbReference>
<dbReference type="InterPro" id="IPR012795">
    <property type="entry name" value="tRNA_Ile_lys_synt_N"/>
</dbReference>
<dbReference type="PANTHER" id="PTHR43033:SF1">
    <property type="entry name" value="TRNA(ILE)-LYSIDINE SYNTHASE-RELATED"/>
    <property type="match status" value="1"/>
</dbReference>
<evidence type="ECO:0000256" key="6">
    <source>
        <dbReference type="HAMAP-Rule" id="MF_01161"/>
    </source>
</evidence>
<dbReference type="GO" id="GO:0006400">
    <property type="term" value="P:tRNA modification"/>
    <property type="evidence" value="ECO:0007669"/>
    <property type="project" value="UniProtKB-UniRule"/>
</dbReference>
<keyword evidence="2 6" id="KW-0819">tRNA processing</keyword>
<accession>A0A4D6WXM1</accession>
<evidence type="ECO:0000256" key="1">
    <source>
        <dbReference type="ARBA" id="ARBA00022598"/>
    </source>
</evidence>
<keyword evidence="4 6" id="KW-0067">ATP-binding</keyword>
<dbReference type="GO" id="GO:0005524">
    <property type="term" value="F:ATP binding"/>
    <property type="evidence" value="ECO:0007669"/>
    <property type="project" value="UniProtKB-UniRule"/>
</dbReference>
<evidence type="ECO:0000259" key="7">
    <source>
        <dbReference type="Pfam" id="PF01171"/>
    </source>
</evidence>
<dbReference type="SUPFAM" id="SSF52402">
    <property type="entry name" value="Adenine nucleotide alpha hydrolases-like"/>
    <property type="match status" value="1"/>
</dbReference>
<geneLocation type="plastid" evidence="8"/>
<dbReference type="PANTHER" id="PTHR43033">
    <property type="entry name" value="TRNA(ILE)-LYSIDINE SYNTHASE-RELATED"/>
    <property type="match status" value="1"/>
</dbReference>
<comment type="domain">
    <text evidence="6">The N-terminal region contains the highly conserved SGGXDS motif, predicted to be a P-loop motif involved in ATP binding.</text>
</comment>
<keyword evidence="1 6" id="KW-0436">Ligase</keyword>
<feature type="binding site" evidence="6">
    <location>
        <begin position="30"/>
        <end position="35"/>
    </location>
    <ligand>
        <name>ATP</name>
        <dbReference type="ChEBI" id="CHEBI:30616"/>
    </ligand>
</feature>
<organism evidence="8">
    <name type="scientific">Leiomenia cribrosa</name>
    <dbReference type="NCBI Taxonomy" id="217483"/>
    <lineage>
        <taxon>Eukaryota</taxon>
        <taxon>Rhodophyta</taxon>
        <taxon>Florideophyceae</taxon>
        <taxon>Rhodymeniophycidae</taxon>
        <taxon>Gigartinales</taxon>
        <taxon>Kallymeniaceae</taxon>
        <taxon>Leiomenia</taxon>
    </lineage>
</organism>
<dbReference type="Pfam" id="PF01171">
    <property type="entry name" value="ATP_bind_3"/>
    <property type="match status" value="1"/>
</dbReference>
<dbReference type="HAMAP" id="MF_01161">
    <property type="entry name" value="tRNA_Ile_lys_synt"/>
    <property type="match status" value="1"/>
</dbReference>
<reference evidence="8" key="1">
    <citation type="journal article" date="2019" name="Mol. Phylogenet. Evol.">
        <title>Morphological evolution and classification of the red algal order Ceramiales inferred using plastid phylogenomics.</title>
        <authorList>
            <person name="Diaz-Tapia P."/>
            <person name="Pasella M.M."/>
            <person name="Verbruggen H."/>
            <person name="Maggs C.A."/>
        </authorList>
    </citation>
    <scope>NUCLEOTIDE SEQUENCE</scope>
    <source>
        <strain evidence="8">HV05337</strain>
    </source>
</reference>
<keyword evidence="8" id="KW-0934">Plastid</keyword>
<dbReference type="Gene3D" id="3.40.50.620">
    <property type="entry name" value="HUPs"/>
    <property type="match status" value="1"/>
</dbReference>
<dbReference type="AlphaFoldDB" id="A0A4D6WXM1"/>
<sequence>MLNSLQNKFYTNIKNLKKNHQLNNILVALSGGQDSLCLIKLIQNFKKKYKPLLKIHYIYIDHQWKIDSKKQVEHIINLIRNSENISIYQIPNITQSENKARQLRYQIIIQHAIKYKYPIIITAHTETDKIETFLQQIIRGTSIDGATSMKNYRILNPKIHLWRPLLNFTRADIKYFCRQLCLPIWSDITNYNFSINRNRLRYEFIPYLNKYFCNNIEKKINAFLEISDLENEYIKQNAIKLYLISRHKYNIAINYSLLKKQHKGLFARTLQIFFYHNINKCLTHKNINNIMTTIEKIDNKITIIKDNNIIIKLENNWLYL</sequence>
<reference evidence="8" key="2">
    <citation type="submission" date="2019-04" db="EMBL/GenBank/DDBJ databases">
        <authorList>
            <person name="Pasella M."/>
        </authorList>
    </citation>
    <scope>NUCLEOTIDE SEQUENCE</scope>
    <source>
        <strain evidence="8">HV05337</strain>
    </source>
</reference>
<dbReference type="CDD" id="cd01992">
    <property type="entry name" value="TilS_N"/>
    <property type="match status" value="1"/>
</dbReference>
<dbReference type="NCBIfam" id="TIGR02432">
    <property type="entry name" value="lysidine_TilS_N"/>
    <property type="match status" value="1"/>
</dbReference>
<comment type="catalytic activity">
    <reaction evidence="5 6">
        <text>cytidine(34) in tRNA(Ile2) + L-lysine + ATP = lysidine(34) in tRNA(Ile2) + AMP + diphosphate + H(+)</text>
        <dbReference type="Rhea" id="RHEA:43744"/>
        <dbReference type="Rhea" id="RHEA-COMP:10625"/>
        <dbReference type="Rhea" id="RHEA-COMP:10670"/>
        <dbReference type="ChEBI" id="CHEBI:15378"/>
        <dbReference type="ChEBI" id="CHEBI:30616"/>
        <dbReference type="ChEBI" id="CHEBI:32551"/>
        <dbReference type="ChEBI" id="CHEBI:33019"/>
        <dbReference type="ChEBI" id="CHEBI:82748"/>
        <dbReference type="ChEBI" id="CHEBI:83665"/>
        <dbReference type="ChEBI" id="CHEBI:456215"/>
        <dbReference type="EC" id="6.3.4.19"/>
    </reaction>
</comment>
<comment type="function">
    <text evidence="6">Ligates lysine onto the cytidine present at position 34 of the AUA codon-specific tRNA(Ile) that contains the anticodon CAU, in an ATP-dependent manner. Cytidine is converted to lysidine, thus changing the amino acid specificity of the tRNA from methionine to isoleucine.</text>
</comment>
<gene>
    <name evidence="6 8" type="primary">tilS</name>
</gene>
<comment type="similarity">
    <text evidence="6">Belongs to the tRNA(Ile)-lysidine synthase family.</text>
</comment>
<proteinExistence type="inferred from homology"/>